<dbReference type="Proteomes" id="UP000006860">
    <property type="component" value="Chromosome"/>
</dbReference>
<dbReference type="HOGENOM" id="CLU_302238_0_0_0"/>
<dbReference type="EMBL" id="CP002546">
    <property type="protein sequence ID" value="ADY57792.1"/>
    <property type="molecule type" value="Genomic_DNA"/>
</dbReference>
<dbReference type="Gene3D" id="2.60.120.260">
    <property type="entry name" value="Galactose-binding domain-like"/>
    <property type="match status" value="1"/>
</dbReference>
<dbReference type="KEGG" id="pbs:Plabr_0162"/>
<dbReference type="AlphaFoldDB" id="F0SNF8"/>
<accession>F0SNF8</accession>
<name>F0SNF8_RUBBR</name>
<evidence type="ECO:0000313" key="2">
    <source>
        <dbReference type="Proteomes" id="UP000006860"/>
    </source>
</evidence>
<evidence type="ECO:0000313" key="1">
    <source>
        <dbReference type="EMBL" id="ADY57792.1"/>
    </source>
</evidence>
<organism evidence="1 2">
    <name type="scientific">Rubinisphaera brasiliensis (strain ATCC 49424 / DSM 5305 / JCM 21570 / IAM 15109 / NBRC 103401 / IFAM 1448)</name>
    <name type="common">Planctomyces brasiliensis</name>
    <dbReference type="NCBI Taxonomy" id="756272"/>
    <lineage>
        <taxon>Bacteria</taxon>
        <taxon>Pseudomonadati</taxon>
        <taxon>Planctomycetota</taxon>
        <taxon>Planctomycetia</taxon>
        <taxon>Planctomycetales</taxon>
        <taxon>Planctomycetaceae</taxon>
        <taxon>Rubinisphaera</taxon>
    </lineage>
</organism>
<keyword evidence="2" id="KW-1185">Reference proteome</keyword>
<proteinExistence type="predicted"/>
<sequence>MVFIPQIHSLKRRQNQQAKLHSQTESSLNHPLSIVPQLSFRSAVHKEVQTLRSVPRFRLNTLLSSNFCLTLLAAVAWLLSCPADTFAEDFENDFESEQTSCRIEFDPRKVALKTHERNQTLAFAGQGAERMQFVAGEHGVPVQIECAMPPSRILDELTLSISVFSNRPGLQIFGRVVFPNQTDPDTGRPLTRIIGGETLEKSNSWQRIACRTNDDAIAKHLILWRASLKPTELDPRGMYIDRIILKQTLGPGMTEILIDDLRVNPVVKPNAEALVSPNDLQPKMTAPRIRFQLDQLQVQGRPFFPIVIPYQKEAPELFEQLGANVVWIDNYLNRDLIDQFNRRGIWATAWPPSAKSKQGTILDARQANLVPFGRETDGILFWNLGVRIEPETHPQLKHWVHQVKSSDREQNRPLLADVTGDELIFSRDVEMLGVSKHILQSPYSYRDYSAHLQERKQMAQPGTFVMTWLQTEPSRAVTQYRKAAGLSPAVIEPEQIRLQTYAALCAGCKGLGFWNWTPLNAEGPGYKERRLVLEQLCQEITLLEPFLASGEVIHRFNIDLETNQQENQNADSTSGAKAASRNGSEPLSAAAAVVRSEHGLLILLNGMEENAQYVPGPMGQSDVRVMIRGLPESAFLWQITPTGLWPLETRRVTGGTEIRLPRFNMTAALMVATDQGVAQEIEREIQKVQVRSAELAIELAEAKFARVVDVDSELMQASVGLPEASHLLDESRRTLEIAREAFTKEQYHQARTNAELTCQLLRILQRLYWQQAVRHVSSPTSMPHTICFQTLPDYWKLIQQLGKANSAASSHLRSGRFEDPDAMLVEGWTKDVTSSKEVIVYDALDPETAHEGDYCLRMASIPSEAERPVKLQEPAVTYRSPVIPVKQGDLLYVTGWVRLARPISGGLEGFRIYDSQYGVASCLKWSEQSDWQQFELIRPIWKQEDLHLFLELHGLGDVSVDDLQVKLLRLNEPEIVEVNATEQADAPEETKSKGNALDFLNRFIK</sequence>
<reference evidence="2" key="1">
    <citation type="submission" date="2011-02" db="EMBL/GenBank/DDBJ databases">
        <title>The complete genome of Planctomyces brasiliensis DSM 5305.</title>
        <authorList>
            <person name="Lucas S."/>
            <person name="Copeland A."/>
            <person name="Lapidus A."/>
            <person name="Bruce D."/>
            <person name="Goodwin L."/>
            <person name="Pitluck S."/>
            <person name="Kyrpides N."/>
            <person name="Mavromatis K."/>
            <person name="Pagani I."/>
            <person name="Ivanova N."/>
            <person name="Ovchinnikova G."/>
            <person name="Lu M."/>
            <person name="Detter J.C."/>
            <person name="Han C."/>
            <person name="Land M."/>
            <person name="Hauser L."/>
            <person name="Markowitz V."/>
            <person name="Cheng J.-F."/>
            <person name="Hugenholtz P."/>
            <person name="Woyke T."/>
            <person name="Wu D."/>
            <person name="Tindall B."/>
            <person name="Pomrenke H.G."/>
            <person name="Brambilla E."/>
            <person name="Klenk H.-P."/>
            <person name="Eisen J.A."/>
        </authorList>
    </citation>
    <scope>NUCLEOTIDE SEQUENCE [LARGE SCALE GENOMIC DNA]</scope>
    <source>
        <strain evidence="2">ATCC 49424 / DSM 5305 / JCM 21570 / NBRC 103401 / IFAM 1448</strain>
    </source>
</reference>
<protein>
    <submittedName>
        <fullName evidence="1">Uncharacterized protein</fullName>
    </submittedName>
</protein>
<dbReference type="eggNOG" id="ENOG502Z9XU">
    <property type="taxonomic scope" value="Bacteria"/>
</dbReference>
<gene>
    <name evidence="1" type="ordered locus">Plabr_0162</name>
</gene>